<evidence type="ECO:0000256" key="1">
    <source>
        <dbReference type="ARBA" id="ARBA00004651"/>
    </source>
</evidence>
<organism evidence="9 10">
    <name type="scientific">Paenibacillus thermoaerophilus</name>
    <dbReference type="NCBI Taxonomy" id="1215385"/>
    <lineage>
        <taxon>Bacteria</taxon>
        <taxon>Bacillati</taxon>
        <taxon>Bacillota</taxon>
        <taxon>Bacilli</taxon>
        <taxon>Bacillales</taxon>
        <taxon>Paenibacillaceae</taxon>
        <taxon>Paenibacillus</taxon>
    </lineage>
</organism>
<comment type="subcellular location">
    <subcellularLocation>
        <location evidence="1">Cell membrane</location>
        <topology evidence="1">Multi-pass membrane protein</topology>
    </subcellularLocation>
</comment>
<feature type="transmembrane region" description="Helical" evidence="7">
    <location>
        <begin position="48"/>
        <end position="69"/>
    </location>
</feature>
<accession>A0ABW2V7K5</accession>
<evidence type="ECO:0000256" key="2">
    <source>
        <dbReference type="ARBA" id="ARBA00022448"/>
    </source>
</evidence>
<feature type="transmembrane region" description="Helical" evidence="7">
    <location>
        <begin position="383"/>
        <end position="402"/>
    </location>
</feature>
<dbReference type="EMBL" id="JBHTGQ010000028">
    <property type="protein sequence ID" value="MFC7750741.1"/>
    <property type="molecule type" value="Genomic_DNA"/>
</dbReference>
<evidence type="ECO:0000259" key="8">
    <source>
        <dbReference type="PROSITE" id="PS50850"/>
    </source>
</evidence>
<evidence type="ECO:0000256" key="3">
    <source>
        <dbReference type="ARBA" id="ARBA00022475"/>
    </source>
</evidence>
<evidence type="ECO:0000313" key="9">
    <source>
        <dbReference type="EMBL" id="MFC7750741.1"/>
    </source>
</evidence>
<gene>
    <name evidence="9" type="ORF">ACFQWB_12510</name>
</gene>
<dbReference type="PROSITE" id="PS50850">
    <property type="entry name" value="MFS"/>
    <property type="match status" value="1"/>
</dbReference>
<keyword evidence="3" id="KW-1003">Cell membrane</keyword>
<evidence type="ECO:0000313" key="10">
    <source>
        <dbReference type="Proteomes" id="UP001596528"/>
    </source>
</evidence>
<dbReference type="Pfam" id="PF05977">
    <property type="entry name" value="MFS_3"/>
    <property type="match status" value="1"/>
</dbReference>
<keyword evidence="10" id="KW-1185">Reference proteome</keyword>
<dbReference type="RefSeq" id="WP_170209466.1">
    <property type="nucleotide sequence ID" value="NZ_JBHTGQ010000028.1"/>
</dbReference>
<evidence type="ECO:0000256" key="4">
    <source>
        <dbReference type="ARBA" id="ARBA00022692"/>
    </source>
</evidence>
<dbReference type="PANTHER" id="PTHR23513:SF6">
    <property type="entry name" value="MAJOR FACILITATOR SUPERFAMILY ASSOCIATED DOMAIN-CONTAINING PROTEIN"/>
    <property type="match status" value="1"/>
</dbReference>
<keyword evidence="6 7" id="KW-0472">Membrane</keyword>
<feature type="transmembrane region" description="Helical" evidence="7">
    <location>
        <begin position="357"/>
        <end position="377"/>
    </location>
</feature>
<feature type="transmembrane region" description="Helical" evidence="7">
    <location>
        <begin position="312"/>
        <end position="336"/>
    </location>
</feature>
<feature type="transmembrane region" description="Helical" evidence="7">
    <location>
        <begin position="144"/>
        <end position="163"/>
    </location>
</feature>
<dbReference type="InterPro" id="IPR036259">
    <property type="entry name" value="MFS_trans_sf"/>
</dbReference>
<reference evidence="10" key="1">
    <citation type="journal article" date="2019" name="Int. J. Syst. Evol. Microbiol.">
        <title>The Global Catalogue of Microorganisms (GCM) 10K type strain sequencing project: providing services to taxonomists for standard genome sequencing and annotation.</title>
        <authorList>
            <consortium name="The Broad Institute Genomics Platform"/>
            <consortium name="The Broad Institute Genome Sequencing Center for Infectious Disease"/>
            <person name="Wu L."/>
            <person name="Ma J."/>
        </authorList>
    </citation>
    <scope>NUCLEOTIDE SEQUENCE [LARGE SCALE GENOMIC DNA]</scope>
    <source>
        <strain evidence="10">JCM 18657</strain>
    </source>
</reference>
<name>A0ABW2V7K5_9BACL</name>
<keyword evidence="5 7" id="KW-1133">Transmembrane helix</keyword>
<proteinExistence type="predicted"/>
<dbReference type="Proteomes" id="UP001596528">
    <property type="component" value="Unassembled WGS sequence"/>
</dbReference>
<evidence type="ECO:0000256" key="6">
    <source>
        <dbReference type="ARBA" id="ARBA00023136"/>
    </source>
</evidence>
<evidence type="ECO:0000256" key="7">
    <source>
        <dbReference type="SAM" id="Phobius"/>
    </source>
</evidence>
<feature type="transmembrane region" description="Helical" evidence="7">
    <location>
        <begin position="20"/>
        <end position="42"/>
    </location>
</feature>
<protein>
    <submittedName>
        <fullName evidence="9">MFS transporter</fullName>
    </submittedName>
</protein>
<dbReference type="SUPFAM" id="SSF103473">
    <property type="entry name" value="MFS general substrate transporter"/>
    <property type="match status" value="1"/>
</dbReference>
<sequence>MRTGLWRNRDFMKLWVGETVSLFGSQFTQLALPLTAVLFLQATPLQMGILGACGFAPFILLSLFAGVWIDRSKRRPILIAANLGKAGLLILIPVLHLLNLLRIELLYAIGFLDGALSVFFQLAYQSYLPSLVNKEDLLEGNSKLQASASVAQVGGLGIAGVLINLFTAPIVLMIDAATYLFSSVSLMLIQKAEPSPSPSSTRKNIGHDIKEGFQTVIRNPYLRSIAGEAATFNFFSQMISTLLILYWSTELGIGKVMIGLFMTALSIGSLLGSLMAGAAARKLGLGNAIVFSMAAACLTPLLFPAVSGPSPLYVSLLIAALLLNGLGVSMSNIHGVSLRQTVTPERLLGRMNASYRFFVSGVIPVGAFLGGVLGDWIGIRPTLFLAATGLLGALLIIVVSPIPGLRQLPIMPAQQQPDSGARV</sequence>
<keyword evidence="2" id="KW-0813">Transport</keyword>
<feature type="transmembrane region" description="Helical" evidence="7">
    <location>
        <begin position="253"/>
        <end position="276"/>
    </location>
</feature>
<evidence type="ECO:0000256" key="5">
    <source>
        <dbReference type="ARBA" id="ARBA00022989"/>
    </source>
</evidence>
<dbReference type="PANTHER" id="PTHR23513">
    <property type="entry name" value="INTEGRAL MEMBRANE EFFLUX PROTEIN-RELATED"/>
    <property type="match status" value="1"/>
</dbReference>
<keyword evidence="4 7" id="KW-0812">Transmembrane</keyword>
<dbReference type="InterPro" id="IPR020846">
    <property type="entry name" value="MFS_dom"/>
</dbReference>
<feature type="transmembrane region" description="Helical" evidence="7">
    <location>
        <begin position="225"/>
        <end position="247"/>
    </location>
</feature>
<feature type="transmembrane region" description="Helical" evidence="7">
    <location>
        <begin position="76"/>
        <end position="99"/>
    </location>
</feature>
<dbReference type="CDD" id="cd06173">
    <property type="entry name" value="MFS_MefA_like"/>
    <property type="match status" value="1"/>
</dbReference>
<dbReference type="InterPro" id="IPR010290">
    <property type="entry name" value="TM_effector"/>
</dbReference>
<dbReference type="Gene3D" id="1.20.1250.20">
    <property type="entry name" value="MFS general substrate transporter like domains"/>
    <property type="match status" value="1"/>
</dbReference>
<feature type="transmembrane region" description="Helical" evidence="7">
    <location>
        <begin position="288"/>
        <end position="306"/>
    </location>
</feature>
<feature type="domain" description="Major facilitator superfamily (MFS) profile" evidence="8">
    <location>
        <begin position="222"/>
        <end position="423"/>
    </location>
</feature>
<comment type="caution">
    <text evidence="9">The sequence shown here is derived from an EMBL/GenBank/DDBJ whole genome shotgun (WGS) entry which is preliminary data.</text>
</comment>